<proteinExistence type="predicted"/>
<dbReference type="InterPro" id="IPR018644">
    <property type="entry name" value="DUF2071"/>
</dbReference>
<dbReference type="Pfam" id="PF09844">
    <property type="entry name" value="DUF2071"/>
    <property type="match status" value="1"/>
</dbReference>
<dbReference type="AlphaFoldDB" id="A0A323TCV5"/>
<keyword evidence="2" id="KW-1185">Reference proteome</keyword>
<dbReference type="Proteomes" id="UP000248214">
    <property type="component" value="Unassembled WGS sequence"/>
</dbReference>
<reference evidence="1 2" key="1">
    <citation type="submission" date="2017-10" db="EMBL/GenBank/DDBJ databases">
        <title>Bacillus sp. nov., a halophilic bacterium isolated from a Keqin Lake.</title>
        <authorList>
            <person name="Wang H."/>
        </authorList>
    </citation>
    <scope>NUCLEOTIDE SEQUENCE [LARGE SCALE GENOMIC DNA]</scope>
    <source>
        <strain evidence="1 2">KQ-12</strain>
    </source>
</reference>
<evidence type="ECO:0000313" key="2">
    <source>
        <dbReference type="Proteomes" id="UP000248214"/>
    </source>
</evidence>
<dbReference type="OrthoDB" id="150993at2"/>
<gene>
    <name evidence="1" type="ORF">CR194_13310</name>
</gene>
<name>A0A323TCV5_9BACI</name>
<protein>
    <submittedName>
        <fullName evidence="1">Uncharacterized protein</fullName>
    </submittedName>
</protein>
<accession>A0A323TCV5</accession>
<dbReference type="EMBL" id="PDOD01000003">
    <property type="protein sequence ID" value="PYZ92640.1"/>
    <property type="molecule type" value="Genomic_DNA"/>
</dbReference>
<evidence type="ECO:0000313" key="1">
    <source>
        <dbReference type="EMBL" id="PYZ92640.1"/>
    </source>
</evidence>
<sequence length="65" mass="7585">MGIVPFIGTHNEARWMGRILSIPPFLELNVRTYVKYKGQQGVFFITEDGYRPEEPSLWSDFKSFS</sequence>
<organism evidence="1 2">
    <name type="scientific">Salipaludibacillus keqinensis</name>
    <dbReference type="NCBI Taxonomy" id="2045207"/>
    <lineage>
        <taxon>Bacteria</taxon>
        <taxon>Bacillati</taxon>
        <taxon>Bacillota</taxon>
        <taxon>Bacilli</taxon>
        <taxon>Bacillales</taxon>
        <taxon>Bacillaceae</taxon>
    </lineage>
</organism>
<comment type="caution">
    <text evidence="1">The sequence shown here is derived from an EMBL/GenBank/DDBJ whole genome shotgun (WGS) entry which is preliminary data.</text>
</comment>